<organism evidence="4">
    <name type="scientific">hydrothermal vent metagenome</name>
    <dbReference type="NCBI Taxonomy" id="652676"/>
    <lineage>
        <taxon>unclassified sequences</taxon>
        <taxon>metagenomes</taxon>
        <taxon>ecological metagenomes</taxon>
    </lineage>
</organism>
<gene>
    <name evidence="4" type="ORF">MNBD_GAMMA03-2036</name>
</gene>
<dbReference type="Gene3D" id="3.60.40.10">
    <property type="entry name" value="PPM-type phosphatase domain"/>
    <property type="match status" value="1"/>
</dbReference>
<evidence type="ECO:0000313" key="4">
    <source>
        <dbReference type="EMBL" id="VAW45084.1"/>
    </source>
</evidence>
<sequence>MAHQLHVSIGQASDKGCKKINQDFYGACTPKEPLLTSKGIAIGLADGISSSEVSQHASEVAVKGFLDDYYCTSESWTVKTSVQRVLKATNSWLYLQTRNSPYRYSPDRGYVCTFSTLIIKSNTAHIFHVGDTRVYRVSGQNLEQLTEDHRLWVTKDKSYLRRALGMKEWLDLDYQSLPLDEGDVFILATDGVYEFVEDKFMTEAIQTHHNDLDQAATLIINEALAQKSDDNVSIQIVRIDQLPQQEVDEVYQKLTALPFPPELQPRMEFDGYRIIRELQKSHRSHIYLAVDIESNEQVVIKIPSVDLRGNPEYLERFLMEEWVARRIHNSHVLKPCQQNRKRHFLYIVTEYIKGKTLKQWMIDHPKPDLETVRNIIEQIANGLRAFHRQEMIHQDLRPDNIMIDETDTVKIIDFGSVQVAGLSELESPIEQQTVLGTALYTAPECFLGELGSARSDQFSLGVICYQMLSGEHPYGTQAAKAHTQAEQKRLQYRSMLNKDRDIPAWVDAAIKKAVHPNPAKRYEEISELLFNLRQPNKAFLNKSRPPLMERNPVIFWQGVSLFLAVVIVLLLFKINL</sequence>
<proteinExistence type="predicted"/>
<dbReference type="GO" id="GO:0005524">
    <property type="term" value="F:ATP binding"/>
    <property type="evidence" value="ECO:0007669"/>
    <property type="project" value="InterPro"/>
</dbReference>
<dbReference type="CDD" id="cd14014">
    <property type="entry name" value="STKc_PknB_like"/>
    <property type="match status" value="1"/>
</dbReference>
<dbReference type="EMBL" id="UOFC01000042">
    <property type="protein sequence ID" value="VAW45084.1"/>
    <property type="molecule type" value="Genomic_DNA"/>
</dbReference>
<protein>
    <submittedName>
        <fullName evidence="4">Serine/threonine protein kinase</fullName>
    </submittedName>
</protein>
<dbReference type="PANTHER" id="PTHR44167:SF24">
    <property type="entry name" value="SERINE_THREONINE-PROTEIN KINASE CHK2"/>
    <property type="match status" value="1"/>
</dbReference>
<dbReference type="PROSITE" id="PS50011">
    <property type="entry name" value="PROTEIN_KINASE_DOM"/>
    <property type="match status" value="1"/>
</dbReference>
<dbReference type="InterPro" id="IPR011009">
    <property type="entry name" value="Kinase-like_dom_sf"/>
</dbReference>
<reference evidence="4" key="1">
    <citation type="submission" date="2018-06" db="EMBL/GenBank/DDBJ databases">
        <authorList>
            <person name="Zhirakovskaya E."/>
        </authorList>
    </citation>
    <scope>NUCLEOTIDE SEQUENCE</scope>
</reference>
<keyword evidence="4" id="KW-0418">Kinase</keyword>
<dbReference type="Gene3D" id="1.10.510.10">
    <property type="entry name" value="Transferase(Phosphotransferase) domain 1"/>
    <property type="match status" value="1"/>
</dbReference>
<dbReference type="CDD" id="cd00143">
    <property type="entry name" value="PP2Cc"/>
    <property type="match status" value="1"/>
</dbReference>
<dbReference type="SMART" id="SM00332">
    <property type="entry name" value="PP2Cc"/>
    <property type="match status" value="1"/>
</dbReference>
<dbReference type="SUPFAM" id="SSF81606">
    <property type="entry name" value="PP2C-like"/>
    <property type="match status" value="1"/>
</dbReference>
<dbReference type="Gene3D" id="3.30.200.20">
    <property type="entry name" value="Phosphorylase Kinase, domain 1"/>
    <property type="match status" value="1"/>
</dbReference>
<dbReference type="Pfam" id="PF00069">
    <property type="entry name" value="Pkinase"/>
    <property type="match status" value="1"/>
</dbReference>
<evidence type="ECO:0000256" key="1">
    <source>
        <dbReference type="SAM" id="Phobius"/>
    </source>
</evidence>
<keyword evidence="1" id="KW-0812">Transmembrane</keyword>
<keyword evidence="1" id="KW-1133">Transmembrane helix</keyword>
<keyword evidence="1" id="KW-0472">Membrane</keyword>
<accession>A0A3B0WN84</accession>
<feature type="domain" description="Protein kinase" evidence="2">
    <location>
        <begin position="272"/>
        <end position="540"/>
    </location>
</feature>
<dbReference type="InterPro" id="IPR036457">
    <property type="entry name" value="PPM-type-like_dom_sf"/>
</dbReference>
<dbReference type="InterPro" id="IPR000719">
    <property type="entry name" value="Prot_kinase_dom"/>
</dbReference>
<evidence type="ECO:0000259" key="3">
    <source>
        <dbReference type="PROSITE" id="PS51746"/>
    </source>
</evidence>
<dbReference type="InterPro" id="IPR001932">
    <property type="entry name" value="PPM-type_phosphatase-like_dom"/>
</dbReference>
<dbReference type="InterPro" id="IPR008266">
    <property type="entry name" value="Tyr_kinase_AS"/>
</dbReference>
<dbReference type="SMART" id="SM00331">
    <property type="entry name" value="PP2C_SIG"/>
    <property type="match status" value="1"/>
</dbReference>
<evidence type="ECO:0000259" key="2">
    <source>
        <dbReference type="PROSITE" id="PS50011"/>
    </source>
</evidence>
<dbReference type="PANTHER" id="PTHR44167">
    <property type="entry name" value="OVARIAN-SPECIFIC SERINE/THREONINE-PROTEIN KINASE LOK-RELATED"/>
    <property type="match status" value="1"/>
</dbReference>
<dbReference type="PROSITE" id="PS00109">
    <property type="entry name" value="PROTEIN_KINASE_TYR"/>
    <property type="match status" value="1"/>
</dbReference>
<dbReference type="SUPFAM" id="SSF56112">
    <property type="entry name" value="Protein kinase-like (PK-like)"/>
    <property type="match status" value="1"/>
</dbReference>
<name>A0A3B0WN84_9ZZZZ</name>
<keyword evidence="4" id="KW-0808">Transferase</keyword>
<dbReference type="Pfam" id="PF13672">
    <property type="entry name" value="PP2C_2"/>
    <property type="match status" value="1"/>
</dbReference>
<dbReference type="AlphaFoldDB" id="A0A3B0WN84"/>
<dbReference type="GO" id="GO:0004674">
    <property type="term" value="F:protein serine/threonine kinase activity"/>
    <property type="evidence" value="ECO:0007669"/>
    <property type="project" value="UniProtKB-KW"/>
</dbReference>
<feature type="domain" description="PPM-type phosphatase" evidence="3">
    <location>
        <begin position="8"/>
        <end position="239"/>
    </location>
</feature>
<dbReference type="PROSITE" id="PS51746">
    <property type="entry name" value="PPM_2"/>
    <property type="match status" value="1"/>
</dbReference>
<feature type="transmembrane region" description="Helical" evidence="1">
    <location>
        <begin position="553"/>
        <end position="572"/>
    </location>
</feature>
<keyword evidence="4" id="KW-0723">Serine/threonine-protein kinase</keyword>